<protein>
    <recommendedName>
        <fullName evidence="2">Brix domain-containing protein</fullName>
    </recommendedName>
</protein>
<gene>
    <name evidence="3" type="ORF">IFR04_007246</name>
</gene>
<evidence type="ECO:0000256" key="1">
    <source>
        <dbReference type="SAM" id="MobiDB-lite"/>
    </source>
</evidence>
<sequence length="458" mass="50684">MARRRTKKRTHVGANNGPAGGGEAVSKRPSNAPKSMVIRIGAGEVGPSVSQLVKDTRLMMEPGTASRLKERRANRLRDYLTMAGPLGVSHLMLFSRSESGNTNMRLAITPRGPTLHFNVEKYSLCKDIRKALKHPKGGGKEYLTAPLLVMNNFTSPASESDSPNKVPKHLESLVTTIFQSLFPPIAPQTTPLSSIRRVMLLNREPSKEGDGTYTLNLRHYAITTKAMGLSKPLRRLNAAEKLLHSQKSGKTKKGGLPNLGKMSDIADYMIGGDGGDGYVTDGATSGSEVDTDAEVEVVETRAKKILSKRRKDRSEADGKKDSSRGGVEKRAIKLVELGPRMKLRMTKVEEGVCNGKIMWHEYISKSKEEVKALDKKWEQKRQQKEARKKIQKENVEKKKKAKGLGAKPEEGDDEDDDDEMDVDEWDSEGLEGDGEMELNEEMEERGEWEDEAEEIAAG</sequence>
<dbReference type="GO" id="GO:0019843">
    <property type="term" value="F:rRNA binding"/>
    <property type="evidence" value="ECO:0007669"/>
    <property type="project" value="InterPro"/>
</dbReference>
<dbReference type="InterPro" id="IPR045112">
    <property type="entry name" value="PPAN-like"/>
</dbReference>
<accession>A0A8H7TH77</accession>
<dbReference type="InterPro" id="IPR007109">
    <property type="entry name" value="Brix"/>
</dbReference>
<evidence type="ECO:0000313" key="3">
    <source>
        <dbReference type="EMBL" id="KAG4419649.1"/>
    </source>
</evidence>
<dbReference type="EMBL" id="JAFJYH010000101">
    <property type="protein sequence ID" value="KAG4419649.1"/>
    <property type="molecule type" value="Genomic_DNA"/>
</dbReference>
<dbReference type="GO" id="GO:0030687">
    <property type="term" value="C:preribosome, large subunit precursor"/>
    <property type="evidence" value="ECO:0007669"/>
    <property type="project" value="TreeGrafter"/>
</dbReference>
<dbReference type="GO" id="GO:0006364">
    <property type="term" value="P:rRNA processing"/>
    <property type="evidence" value="ECO:0007669"/>
    <property type="project" value="InterPro"/>
</dbReference>
<feature type="domain" description="Brix" evidence="2">
    <location>
        <begin position="35"/>
        <end position="354"/>
    </location>
</feature>
<dbReference type="AlphaFoldDB" id="A0A8H7TH77"/>
<proteinExistence type="predicted"/>
<feature type="compositionally biased region" description="Basic residues" evidence="1">
    <location>
        <begin position="1"/>
        <end position="11"/>
    </location>
</feature>
<feature type="region of interest" description="Disordered" evidence="1">
    <location>
        <begin position="1"/>
        <end position="31"/>
    </location>
</feature>
<evidence type="ECO:0000313" key="4">
    <source>
        <dbReference type="Proteomes" id="UP000664132"/>
    </source>
</evidence>
<reference evidence="3" key="1">
    <citation type="submission" date="2021-02" db="EMBL/GenBank/DDBJ databases">
        <title>Genome sequence Cadophora malorum strain M34.</title>
        <authorList>
            <person name="Stefanovic E."/>
            <person name="Vu D."/>
            <person name="Scully C."/>
            <person name="Dijksterhuis J."/>
            <person name="Roader J."/>
            <person name="Houbraken J."/>
        </authorList>
    </citation>
    <scope>NUCLEOTIDE SEQUENCE</scope>
    <source>
        <strain evidence="3">M34</strain>
    </source>
</reference>
<name>A0A8H7TH77_9HELO</name>
<dbReference type="OrthoDB" id="10261452at2759"/>
<dbReference type="PANTHER" id="PTHR12661">
    <property type="entry name" value="PETER PAN-RELATED"/>
    <property type="match status" value="1"/>
</dbReference>
<dbReference type="Pfam" id="PF04427">
    <property type="entry name" value="Brix"/>
    <property type="match status" value="1"/>
</dbReference>
<comment type="caution">
    <text evidence="3">The sequence shown here is derived from an EMBL/GenBank/DDBJ whole genome shotgun (WGS) entry which is preliminary data.</text>
</comment>
<dbReference type="PANTHER" id="PTHR12661:SF5">
    <property type="entry name" value="SUPPRESSOR OF SWI4 1 HOMOLOG"/>
    <property type="match status" value="1"/>
</dbReference>
<dbReference type="PROSITE" id="PS50833">
    <property type="entry name" value="BRIX"/>
    <property type="match status" value="1"/>
</dbReference>
<feature type="compositionally biased region" description="Basic and acidic residues" evidence="1">
    <location>
        <begin position="312"/>
        <end position="327"/>
    </location>
</feature>
<feature type="region of interest" description="Disordered" evidence="1">
    <location>
        <begin position="379"/>
        <end position="458"/>
    </location>
</feature>
<evidence type="ECO:0000259" key="2">
    <source>
        <dbReference type="PROSITE" id="PS50833"/>
    </source>
</evidence>
<organism evidence="3 4">
    <name type="scientific">Cadophora malorum</name>
    <dbReference type="NCBI Taxonomy" id="108018"/>
    <lineage>
        <taxon>Eukaryota</taxon>
        <taxon>Fungi</taxon>
        <taxon>Dikarya</taxon>
        <taxon>Ascomycota</taxon>
        <taxon>Pezizomycotina</taxon>
        <taxon>Leotiomycetes</taxon>
        <taxon>Helotiales</taxon>
        <taxon>Ploettnerulaceae</taxon>
        <taxon>Cadophora</taxon>
    </lineage>
</organism>
<feature type="region of interest" description="Disordered" evidence="1">
    <location>
        <begin position="305"/>
        <end position="327"/>
    </location>
</feature>
<keyword evidence="4" id="KW-1185">Reference proteome</keyword>
<dbReference type="SMART" id="SM00879">
    <property type="entry name" value="Brix"/>
    <property type="match status" value="1"/>
</dbReference>
<dbReference type="GO" id="GO:0000027">
    <property type="term" value="P:ribosomal large subunit assembly"/>
    <property type="evidence" value="ECO:0007669"/>
    <property type="project" value="TreeGrafter"/>
</dbReference>
<dbReference type="Proteomes" id="UP000664132">
    <property type="component" value="Unassembled WGS sequence"/>
</dbReference>
<feature type="compositionally biased region" description="Acidic residues" evidence="1">
    <location>
        <begin position="410"/>
        <end position="458"/>
    </location>
</feature>